<dbReference type="InterPro" id="IPR021139">
    <property type="entry name" value="NYN"/>
</dbReference>
<dbReference type="EMBL" id="LBPP01000004">
    <property type="protein sequence ID" value="KKP61239.1"/>
    <property type="molecule type" value="Genomic_DNA"/>
</dbReference>
<dbReference type="Proteomes" id="UP000034688">
    <property type="component" value="Unassembled WGS sequence"/>
</dbReference>
<dbReference type="Gene3D" id="3.40.50.1010">
    <property type="entry name" value="5'-nuclease"/>
    <property type="match status" value="1"/>
</dbReference>
<gene>
    <name evidence="2" type="ORF">UR54_C0004G0013</name>
</gene>
<accession>A0A0G0AW24</accession>
<dbReference type="GO" id="GO:0004540">
    <property type="term" value="F:RNA nuclease activity"/>
    <property type="evidence" value="ECO:0007669"/>
    <property type="project" value="InterPro"/>
</dbReference>
<evidence type="ECO:0000313" key="3">
    <source>
        <dbReference type="Proteomes" id="UP000034688"/>
    </source>
</evidence>
<name>A0A0G0AW24_9BACT</name>
<dbReference type="STRING" id="1618477.UR54_C0004G0013"/>
<dbReference type="PANTHER" id="PTHR35458:SF8">
    <property type="entry name" value="SLR0650 PROTEIN"/>
    <property type="match status" value="1"/>
</dbReference>
<organism evidence="2 3">
    <name type="scientific">Candidatus Roizmanbacteria bacterium GW2011_GWA2_34_18</name>
    <dbReference type="NCBI Taxonomy" id="1618477"/>
    <lineage>
        <taxon>Bacteria</taxon>
        <taxon>Candidatus Roizmaniibacteriota</taxon>
    </lineage>
</organism>
<dbReference type="Pfam" id="PF01936">
    <property type="entry name" value="NYN"/>
    <property type="match status" value="1"/>
</dbReference>
<evidence type="ECO:0000313" key="2">
    <source>
        <dbReference type="EMBL" id="KKP61239.1"/>
    </source>
</evidence>
<feature type="domain" description="NYN" evidence="1">
    <location>
        <begin position="2"/>
        <end position="151"/>
    </location>
</feature>
<sequence>MKTFLFIDGTNLYSAQYELFGPNKYLIFPKFIKKVEKKINIKFDEIYFYASYSPQSKNPTTKEKHYLKNEALFYRSVKQIKNLFFFTGYRSKTSGKEKEVDVKLAVDIVDLAHQNKYDEVFLISGDADFMEALKVSQRIGKYTSVICIENKIMTNRI</sequence>
<dbReference type="AlphaFoldDB" id="A0A0G0AW24"/>
<dbReference type="InterPro" id="IPR047140">
    <property type="entry name" value="LabA"/>
</dbReference>
<dbReference type="PANTHER" id="PTHR35458">
    <property type="entry name" value="SLR0755 PROTEIN"/>
    <property type="match status" value="1"/>
</dbReference>
<reference evidence="2 3" key="1">
    <citation type="journal article" date="2015" name="Nature">
        <title>rRNA introns, odd ribosomes, and small enigmatic genomes across a large radiation of phyla.</title>
        <authorList>
            <person name="Brown C.T."/>
            <person name="Hug L.A."/>
            <person name="Thomas B.C."/>
            <person name="Sharon I."/>
            <person name="Castelle C.J."/>
            <person name="Singh A."/>
            <person name="Wilkins M.J."/>
            <person name="Williams K.H."/>
            <person name="Banfield J.F."/>
        </authorList>
    </citation>
    <scope>NUCLEOTIDE SEQUENCE [LARGE SCALE GENOMIC DNA]</scope>
</reference>
<proteinExistence type="predicted"/>
<dbReference type="CDD" id="cd18722">
    <property type="entry name" value="PIN_NicB-like"/>
    <property type="match status" value="1"/>
</dbReference>
<comment type="caution">
    <text evidence="2">The sequence shown here is derived from an EMBL/GenBank/DDBJ whole genome shotgun (WGS) entry which is preliminary data.</text>
</comment>
<protein>
    <recommendedName>
        <fullName evidence="1">NYN domain-containing protein</fullName>
    </recommendedName>
</protein>
<evidence type="ECO:0000259" key="1">
    <source>
        <dbReference type="Pfam" id="PF01936"/>
    </source>
</evidence>